<comment type="caution">
    <text evidence="2">The sequence shown here is derived from an EMBL/GenBank/DDBJ whole genome shotgun (WGS) entry which is preliminary data.</text>
</comment>
<dbReference type="Pfam" id="PF05930">
    <property type="entry name" value="Phage_AlpA"/>
    <property type="match status" value="1"/>
</dbReference>
<sequence>MAKSAVQALFSPQVALKPGALDLVNTAQYVALSVTTVQKLVRDGDFPAPRRLSGRRVGFLVREIDEWLEARPVSTMLPPHNTGHSNRPGVKPQPAYSAE</sequence>
<accession>A0A235EKC2</accession>
<dbReference type="Proteomes" id="UP000215441">
    <property type="component" value="Unassembled WGS sequence"/>
</dbReference>
<dbReference type="EMBL" id="NOIG01000011">
    <property type="protein sequence ID" value="OYD49007.1"/>
    <property type="molecule type" value="Genomic_DNA"/>
</dbReference>
<evidence type="ECO:0000313" key="2">
    <source>
        <dbReference type="EMBL" id="OYD49007.1"/>
    </source>
</evidence>
<reference evidence="2 3" key="1">
    <citation type="submission" date="2017-07" db="EMBL/GenBank/DDBJ databases">
        <title>Acidovorax KNDSW TSA 6 genome sequence and assembly.</title>
        <authorList>
            <person name="Mayilraj S."/>
        </authorList>
    </citation>
    <scope>NUCLEOTIDE SEQUENCE [LARGE SCALE GENOMIC DNA]</scope>
    <source>
        <strain evidence="2 3">KNDSW-TSA6</strain>
    </source>
</reference>
<protein>
    <recommendedName>
        <fullName evidence="4">AlpA family transcriptional regulator</fullName>
    </recommendedName>
</protein>
<proteinExistence type="predicted"/>
<organism evidence="2 3">
    <name type="scientific">Acidovorax kalamii</name>
    <dbReference type="NCBI Taxonomy" id="2004485"/>
    <lineage>
        <taxon>Bacteria</taxon>
        <taxon>Pseudomonadati</taxon>
        <taxon>Pseudomonadota</taxon>
        <taxon>Betaproteobacteria</taxon>
        <taxon>Burkholderiales</taxon>
        <taxon>Comamonadaceae</taxon>
        <taxon>Acidovorax</taxon>
    </lineage>
</organism>
<name>A0A235EKC2_9BURK</name>
<feature type="region of interest" description="Disordered" evidence="1">
    <location>
        <begin position="73"/>
        <end position="99"/>
    </location>
</feature>
<dbReference type="OrthoDB" id="8455288at2"/>
<dbReference type="InterPro" id="IPR010260">
    <property type="entry name" value="AlpA"/>
</dbReference>
<dbReference type="RefSeq" id="WP_094291222.1">
    <property type="nucleotide sequence ID" value="NZ_NOIG01000011.1"/>
</dbReference>
<evidence type="ECO:0008006" key="4">
    <source>
        <dbReference type="Google" id="ProtNLM"/>
    </source>
</evidence>
<dbReference type="AlphaFoldDB" id="A0A235EKC2"/>
<evidence type="ECO:0000313" key="3">
    <source>
        <dbReference type="Proteomes" id="UP000215441"/>
    </source>
</evidence>
<evidence type="ECO:0000256" key="1">
    <source>
        <dbReference type="SAM" id="MobiDB-lite"/>
    </source>
</evidence>
<gene>
    <name evidence="2" type="ORF">CBY09_18000</name>
</gene>
<keyword evidence="3" id="KW-1185">Reference proteome</keyword>